<evidence type="ECO:0000313" key="5">
    <source>
        <dbReference type="Proteomes" id="UP000829992"/>
    </source>
</evidence>
<dbReference type="EMBL" id="CP097289">
    <property type="protein sequence ID" value="UQT58797.1"/>
    <property type="molecule type" value="Genomic_DNA"/>
</dbReference>
<evidence type="ECO:0000313" key="4">
    <source>
        <dbReference type="EMBL" id="UQT58797.1"/>
    </source>
</evidence>
<evidence type="ECO:0000256" key="2">
    <source>
        <dbReference type="SAM" id="Phobius"/>
    </source>
</evidence>
<feature type="compositionally biased region" description="Basic and acidic residues" evidence="1">
    <location>
        <begin position="1"/>
        <end position="20"/>
    </location>
</feature>
<gene>
    <name evidence="4" type="ORF">M4V62_29140</name>
</gene>
<feature type="region of interest" description="Disordered" evidence="1">
    <location>
        <begin position="1"/>
        <end position="136"/>
    </location>
</feature>
<keyword evidence="2" id="KW-1133">Transmembrane helix</keyword>
<feature type="compositionally biased region" description="Low complexity" evidence="1">
    <location>
        <begin position="76"/>
        <end position="100"/>
    </location>
</feature>
<dbReference type="SUPFAM" id="SSF47090">
    <property type="entry name" value="PGBD-like"/>
    <property type="match status" value="1"/>
</dbReference>
<feature type="compositionally biased region" description="Basic and acidic residues" evidence="1">
    <location>
        <begin position="41"/>
        <end position="51"/>
    </location>
</feature>
<dbReference type="Pfam" id="PF01471">
    <property type="entry name" value="PG_binding_1"/>
    <property type="match status" value="1"/>
</dbReference>
<dbReference type="Gene3D" id="1.10.101.10">
    <property type="entry name" value="PGBD-like superfamily/PGBD"/>
    <property type="match status" value="1"/>
</dbReference>
<protein>
    <submittedName>
        <fullName evidence="4">Peptidoglycan-binding protein</fullName>
    </submittedName>
</protein>
<feature type="compositionally biased region" description="Low complexity" evidence="1">
    <location>
        <begin position="191"/>
        <end position="208"/>
    </location>
</feature>
<evidence type="ECO:0000259" key="3">
    <source>
        <dbReference type="Pfam" id="PF01471"/>
    </source>
</evidence>
<feature type="domain" description="Peptidoglycan binding-like" evidence="3">
    <location>
        <begin position="260"/>
        <end position="318"/>
    </location>
</feature>
<keyword evidence="5" id="KW-1185">Reference proteome</keyword>
<feature type="compositionally biased region" description="Low complexity" evidence="1">
    <location>
        <begin position="216"/>
        <end position="228"/>
    </location>
</feature>
<dbReference type="Proteomes" id="UP000829992">
    <property type="component" value="Chromosome"/>
</dbReference>
<feature type="compositionally biased region" description="Basic and acidic residues" evidence="1">
    <location>
        <begin position="254"/>
        <end position="265"/>
    </location>
</feature>
<dbReference type="InterPro" id="IPR036365">
    <property type="entry name" value="PGBD-like_sf"/>
</dbReference>
<accession>A0ABY4Q0T1</accession>
<dbReference type="InterPro" id="IPR036366">
    <property type="entry name" value="PGBDSf"/>
</dbReference>
<proteinExistence type="predicted"/>
<dbReference type="RefSeq" id="WP_249590160.1">
    <property type="nucleotide sequence ID" value="NZ_BAAAQL010000011.1"/>
</dbReference>
<name>A0ABY4Q0T1_9ACTN</name>
<dbReference type="InterPro" id="IPR002477">
    <property type="entry name" value="Peptidoglycan-bd-like"/>
</dbReference>
<organism evidence="4 5">
    <name type="scientific">Streptomyces durmitorensis</name>
    <dbReference type="NCBI Taxonomy" id="319947"/>
    <lineage>
        <taxon>Bacteria</taxon>
        <taxon>Bacillati</taxon>
        <taxon>Actinomycetota</taxon>
        <taxon>Actinomycetes</taxon>
        <taxon>Kitasatosporales</taxon>
        <taxon>Streptomycetaceae</taxon>
        <taxon>Streptomyces</taxon>
    </lineage>
</organism>
<feature type="region of interest" description="Disordered" evidence="1">
    <location>
        <begin position="161"/>
        <end position="265"/>
    </location>
</feature>
<feature type="transmembrane region" description="Helical" evidence="2">
    <location>
        <begin position="138"/>
        <end position="159"/>
    </location>
</feature>
<keyword evidence="2" id="KW-0472">Membrane</keyword>
<reference evidence="4 5" key="1">
    <citation type="submission" date="2022-05" db="EMBL/GenBank/DDBJ databases">
        <authorList>
            <person name="Zhou X."/>
            <person name="Li K."/>
            <person name="Man Y."/>
        </authorList>
    </citation>
    <scope>NUCLEOTIDE SEQUENCE [LARGE SCALE GENOMIC DNA]</scope>
    <source>
        <strain evidence="4 5">MS405</strain>
    </source>
</reference>
<sequence length="325" mass="33401">MSSAEERRPEGADGGRDGQRCPECGTSREPGSAPACGCTERAADAARDARSADAAAAEDFDPLRIRPYVTLPEPGPAEGSAPEPGPSPAAVLPPEAAAPPRSADVGLFAAGAASQDGPLPPPLPYDDGPEPRRGRKGLYAGVGAAVAVVAVAVLATFLLTPDKPQRDEALPDAPTHAVDAPSGSATESEPRTATPSRSRSATAEASPTPSAPPSPSASRTASASAKPRTTPPPSRSTARATGSVEPAPPSADGVLRRGDRGPEVKELQQRLRQLYLYMGEPNGNYNTQVADAVTRFQYARGTQGDGQGVYGRETRAALERETSEP</sequence>
<evidence type="ECO:0000256" key="1">
    <source>
        <dbReference type="SAM" id="MobiDB-lite"/>
    </source>
</evidence>
<keyword evidence="2" id="KW-0812">Transmembrane</keyword>